<organism evidence="3 4">
    <name type="scientific">Glutinoglossum americanum</name>
    <dbReference type="NCBI Taxonomy" id="1670608"/>
    <lineage>
        <taxon>Eukaryota</taxon>
        <taxon>Fungi</taxon>
        <taxon>Dikarya</taxon>
        <taxon>Ascomycota</taxon>
        <taxon>Pezizomycotina</taxon>
        <taxon>Geoglossomycetes</taxon>
        <taxon>Geoglossales</taxon>
        <taxon>Geoglossaceae</taxon>
        <taxon>Glutinoglossum</taxon>
    </lineage>
</organism>
<evidence type="ECO:0000256" key="1">
    <source>
        <dbReference type="SAM" id="MobiDB-lite"/>
    </source>
</evidence>
<dbReference type="AlphaFoldDB" id="A0A9P8I7L5"/>
<accession>A0A9P8I7L5</accession>
<comment type="caution">
    <text evidence="3">The sequence shown here is derived from an EMBL/GenBank/DDBJ whole genome shotgun (WGS) entry which is preliminary data.</text>
</comment>
<dbReference type="EMBL" id="JAGHQL010000178">
    <property type="protein sequence ID" value="KAH0536833.1"/>
    <property type="molecule type" value="Genomic_DNA"/>
</dbReference>
<feature type="domain" description="DUF7099" evidence="2">
    <location>
        <begin position="603"/>
        <end position="913"/>
    </location>
</feature>
<dbReference type="Gene3D" id="2.130.10.10">
    <property type="entry name" value="YVTN repeat-like/Quinoprotein amine dehydrogenase"/>
    <property type="match status" value="1"/>
</dbReference>
<evidence type="ECO:0000313" key="4">
    <source>
        <dbReference type="Proteomes" id="UP000698800"/>
    </source>
</evidence>
<proteinExistence type="predicted"/>
<dbReference type="SUPFAM" id="SSF50978">
    <property type="entry name" value="WD40 repeat-like"/>
    <property type="match status" value="1"/>
</dbReference>
<dbReference type="InterPro" id="IPR036322">
    <property type="entry name" value="WD40_repeat_dom_sf"/>
</dbReference>
<evidence type="ECO:0000313" key="3">
    <source>
        <dbReference type="EMBL" id="KAH0536833.1"/>
    </source>
</evidence>
<gene>
    <name evidence="3" type="ORF">FGG08_006331</name>
</gene>
<name>A0A9P8I7L5_9PEZI</name>
<feature type="compositionally biased region" description="Polar residues" evidence="1">
    <location>
        <begin position="509"/>
        <end position="533"/>
    </location>
</feature>
<dbReference type="Pfam" id="PF23388">
    <property type="entry name" value="DUF7099"/>
    <property type="match status" value="1"/>
</dbReference>
<keyword evidence="4" id="KW-1185">Reference proteome</keyword>
<dbReference type="InterPro" id="IPR055525">
    <property type="entry name" value="DUF7099"/>
</dbReference>
<evidence type="ECO:0000259" key="2">
    <source>
        <dbReference type="Pfam" id="PF23388"/>
    </source>
</evidence>
<dbReference type="Proteomes" id="UP000698800">
    <property type="component" value="Unassembled WGS sequence"/>
</dbReference>
<feature type="region of interest" description="Disordered" evidence="1">
    <location>
        <begin position="495"/>
        <end position="540"/>
    </location>
</feature>
<sequence>MILDVCASLFNLLSTRRDIDNLTLEILGRYNVDRLTGSPLPDYTDRLDFSLACQLEFIFDLQRAHLQSRTPFSSWDSSGLTERLPYLISLQTAKGAFGCLSRLAEGFIARFGGGQEGEISSKRNVFVRALVSGTRMLCLHPGVTSGEMIKPFLGNDFSFWEQILMRTCDVALSRVPRVHPTLRLPRLDGKTPPIDDSGLLRVATECAADFLNDTSFKYWTLYDISCSVVAAYIQHRAAAEDAVSEDAIFDDHTSEDAAGGDDASETAKLLGTLAAKIADNAIAEALRVYGMSGGGERSAVLLMDIIEVLNPILVVHPNLSCQVGYEELLGHPRYRDHSPTQSQNIHKMSALKQFQKTLKQRESVLRDSNEELPMLLSDIERVCSDIADAYIGPSSKHASYVVENHKHIGPASPRSFPEDSRSIQTLKLYATNCESTHIIADGPKVAQMLRDAEEQRSRWVLGLANRKWQELDELRRSRETSFMLGVSAGGAGVPWAPIGGHAPEETFLSKGSQPTYSPSSRGHNRESTLSSGPPVSEYRAPEYRAPDQFPEHAGSEVGSQLTTSASLHWGGFKKIIRVGKKPPGTFSDTPLRTPLHRLFQGGAEVNVTLSANCERLITWTNKSLGLYEISEQGETRELMVTPLSEKDQPHMILASVTYCVIVHKGPNSDEASSQLSIGYRSESVQADMREQIVFYELSQQFRRMTAYKTQEPIQSLALSPDDTHLAVGFTNETIQLLRLNRLSRQTTVTVSNLPLRTSSRTSPRSSPPIVSLSFSVDKTQLAAAARDGTVVSAFTSVMPFTSRKGPYIDESIGVRGDDDQGVSFVICCPGRSLLCVTYWTRSGIPLLIDCAAKKSQRLNKPTTRLDIGTRIQQAAFSKSGSILVLINSAGNIFKISTDDIDHIKAEAIGRSRWVPRVVGKSQPLEMRISDDERNLKVVFTKDNYIHITNYRLQL</sequence>
<dbReference type="OrthoDB" id="5321461at2759"/>
<reference evidence="3" key="1">
    <citation type="submission" date="2021-03" db="EMBL/GenBank/DDBJ databases">
        <title>Comparative genomics and phylogenomic investigation of the class Geoglossomycetes provide insights into ecological specialization and systematics.</title>
        <authorList>
            <person name="Melie T."/>
            <person name="Pirro S."/>
            <person name="Miller A.N."/>
            <person name="Quandt A."/>
        </authorList>
    </citation>
    <scope>NUCLEOTIDE SEQUENCE</scope>
    <source>
        <strain evidence="3">GBOQ0MN5Z8</strain>
    </source>
</reference>
<protein>
    <recommendedName>
        <fullName evidence="2">DUF7099 domain-containing protein</fullName>
    </recommendedName>
</protein>
<dbReference type="InterPro" id="IPR015943">
    <property type="entry name" value="WD40/YVTN_repeat-like_dom_sf"/>
</dbReference>